<dbReference type="HAMAP" id="MF_00276">
    <property type="entry name" value="KdpC"/>
    <property type="match status" value="1"/>
</dbReference>
<keyword evidence="8 11" id="KW-1133">Transmembrane helix</keyword>
<comment type="subunit">
    <text evidence="11">The system is composed of three essential subunits: KdpA, KdpB and KdpC.</text>
</comment>
<accession>D1Z019</accession>
<dbReference type="Proteomes" id="UP000001882">
    <property type="component" value="Chromosome"/>
</dbReference>
<gene>
    <name evidence="11 12" type="primary">kdpC</name>
    <name evidence="12" type="ordered locus">MCP_1969</name>
</gene>
<dbReference type="GO" id="GO:0008556">
    <property type="term" value="F:P-type potassium transmembrane transporter activity"/>
    <property type="evidence" value="ECO:0007669"/>
    <property type="project" value="InterPro"/>
</dbReference>
<dbReference type="GeneID" id="8682931"/>
<evidence type="ECO:0000256" key="9">
    <source>
        <dbReference type="ARBA" id="ARBA00023065"/>
    </source>
</evidence>
<dbReference type="Pfam" id="PF02669">
    <property type="entry name" value="KdpC"/>
    <property type="match status" value="1"/>
</dbReference>
<keyword evidence="7 11" id="KW-0630">Potassium</keyword>
<evidence type="ECO:0000256" key="7">
    <source>
        <dbReference type="ARBA" id="ARBA00022958"/>
    </source>
</evidence>
<keyword evidence="10 11" id="KW-0472">Membrane</keyword>
<keyword evidence="4 11" id="KW-0812">Transmembrane</keyword>
<evidence type="ECO:0000256" key="5">
    <source>
        <dbReference type="ARBA" id="ARBA00022741"/>
    </source>
</evidence>
<evidence type="ECO:0000256" key="8">
    <source>
        <dbReference type="ARBA" id="ARBA00022989"/>
    </source>
</evidence>
<evidence type="ECO:0000313" key="12">
    <source>
        <dbReference type="EMBL" id="BAI62041.1"/>
    </source>
</evidence>
<dbReference type="STRING" id="304371.MCP_1969"/>
<dbReference type="GO" id="GO:0005524">
    <property type="term" value="F:ATP binding"/>
    <property type="evidence" value="ECO:0007669"/>
    <property type="project" value="UniProtKB-UniRule"/>
</dbReference>
<keyword evidence="6 11" id="KW-0067">ATP-binding</keyword>
<protein>
    <recommendedName>
        <fullName evidence="11">Potassium-transporting ATPase KdpC subunit</fullName>
    </recommendedName>
    <alternativeName>
        <fullName evidence="11">ATP phosphohydrolase [potassium-transporting] C chain</fullName>
    </alternativeName>
    <alternativeName>
        <fullName evidence="11">Potassium-binding and translocating subunit C</fullName>
    </alternativeName>
    <alternativeName>
        <fullName evidence="11">Potassium-translocating ATPase C chain</fullName>
    </alternativeName>
</protein>
<dbReference type="AlphaFoldDB" id="D1Z019"/>
<reference evidence="12 13" key="1">
    <citation type="journal article" date="2007" name="Appl. Environ. Microbiol.">
        <title>Isolation of key methanogens for global methane emission from rice paddy fields: a novel isolate affiliated with the clone cluster rice cluster I.</title>
        <authorList>
            <person name="Sakai S."/>
            <person name="Imachi H."/>
            <person name="Sekiguchi Y."/>
            <person name="Ohashi A."/>
            <person name="Harada H."/>
            <person name="Kamagata Y."/>
        </authorList>
    </citation>
    <scope>NUCLEOTIDE SEQUENCE [LARGE SCALE GENOMIC DNA]</scope>
    <source>
        <strain evidence="13">DSM 17711 / JCM 13418 / NBRC 101707 / SANAE</strain>
    </source>
</reference>
<keyword evidence="3 11" id="KW-0633">Potassium transport</keyword>
<dbReference type="InterPro" id="IPR003820">
    <property type="entry name" value="KdpC"/>
</dbReference>
<dbReference type="PIRSF" id="PIRSF001296">
    <property type="entry name" value="K_ATPase_KdpC"/>
    <property type="match status" value="1"/>
</dbReference>
<evidence type="ECO:0000256" key="10">
    <source>
        <dbReference type="ARBA" id="ARBA00023136"/>
    </source>
</evidence>
<evidence type="ECO:0000256" key="1">
    <source>
        <dbReference type="ARBA" id="ARBA00022448"/>
    </source>
</evidence>
<dbReference type="eggNOG" id="arCOG04805">
    <property type="taxonomic scope" value="Archaea"/>
</dbReference>
<evidence type="ECO:0000256" key="11">
    <source>
        <dbReference type="HAMAP-Rule" id="MF_00276"/>
    </source>
</evidence>
<dbReference type="PATRIC" id="fig|304371.9.peg.2009"/>
<keyword evidence="13" id="KW-1185">Reference proteome</keyword>
<dbReference type="GO" id="GO:0005886">
    <property type="term" value="C:plasma membrane"/>
    <property type="evidence" value="ECO:0007669"/>
    <property type="project" value="UniProtKB-SubCell"/>
</dbReference>
<proteinExistence type="inferred from homology"/>
<dbReference type="EMBL" id="AP011532">
    <property type="protein sequence ID" value="BAI62041.1"/>
    <property type="molecule type" value="Genomic_DNA"/>
</dbReference>
<comment type="function">
    <text evidence="11">Part of the high-affinity ATP-driven potassium transport (or Kdp) system, which catalyzes the hydrolysis of ATP coupled with the electrogenic transport of potassium into the cytoplasm. This subunit acts as a catalytic chaperone that increases the ATP-binding affinity of the ATP-hydrolyzing subunit KdpB by the formation of a transient KdpB/KdpC/ATP ternary complex.</text>
</comment>
<reference evidence="13" key="3">
    <citation type="journal article" date="2011" name="PLoS ONE">
        <title>Genome sequence of a mesophilic hydrogenotrophic methanogen Methanocella paludicola, the first cultivated representative of the order Methanocellales.</title>
        <authorList>
            <person name="Sakai S."/>
            <person name="Takaki Y."/>
            <person name="Shimamura S."/>
            <person name="Sekine M."/>
            <person name="Tajima T."/>
            <person name="Kosugi H."/>
            <person name="Ichikawa N."/>
            <person name="Tasumi E."/>
            <person name="Hiraki A.T."/>
            <person name="Shimizu A."/>
            <person name="Kato Y."/>
            <person name="Nishiko R."/>
            <person name="Mori K."/>
            <person name="Fujita N."/>
            <person name="Imachi H."/>
            <person name="Takai K."/>
        </authorList>
    </citation>
    <scope>NUCLEOTIDE SEQUENCE [LARGE SCALE GENOMIC DNA]</scope>
    <source>
        <strain evidence="13">DSM 17711 / JCM 13418 / NBRC 101707 / SANAE</strain>
    </source>
</reference>
<organism evidence="12 13">
    <name type="scientific">Methanocella paludicola (strain DSM 17711 / JCM 13418 / NBRC 101707 / SANAE)</name>
    <dbReference type="NCBI Taxonomy" id="304371"/>
    <lineage>
        <taxon>Archaea</taxon>
        <taxon>Methanobacteriati</taxon>
        <taxon>Methanobacteriota</taxon>
        <taxon>Stenosarchaea group</taxon>
        <taxon>Methanomicrobia</taxon>
        <taxon>Methanocellales</taxon>
        <taxon>Methanocellaceae</taxon>
        <taxon>Methanocella</taxon>
    </lineage>
</organism>
<dbReference type="OrthoDB" id="8035at2157"/>
<evidence type="ECO:0000313" key="13">
    <source>
        <dbReference type="Proteomes" id="UP000001882"/>
    </source>
</evidence>
<evidence type="ECO:0000256" key="3">
    <source>
        <dbReference type="ARBA" id="ARBA00022538"/>
    </source>
</evidence>
<evidence type="ECO:0000256" key="4">
    <source>
        <dbReference type="ARBA" id="ARBA00022692"/>
    </source>
</evidence>
<reference evidence="12 13" key="2">
    <citation type="journal article" date="2008" name="Int. J. Syst. Evol. Microbiol.">
        <title>Methanocella paludicola gen. nov., sp. nov., a methane-producing archaeon, the first isolate of the lineage 'Rice Cluster I', and proposal of the new archaeal order Methanocellales ord. nov.</title>
        <authorList>
            <person name="Sakai S."/>
            <person name="Imachi H."/>
            <person name="Hanada S."/>
            <person name="Ohashi A."/>
            <person name="Harada H."/>
            <person name="Kamagata Y."/>
        </authorList>
    </citation>
    <scope>NUCLEOTIDE SEQUENCE [LARGE SCALE GENOMIC DNA]</scope>
    <source>
        <strain evidence="13">DSM 17711 / JCM 13418 / NBRC 101707 / SANAE</strain>
    </source>
</reference>
<keyword evidence="1 11" id="KW-0813">Transport</keyword>
<dbReference type="PANTHER" id="PTHR30042">
    <property type="entry name" value="POTASSIUM-TRANSPORTING ATPASE C CHAIN"/>
    <property type="match status" value="1"/>
</dbReference>
<dbReference type="NCBIfam" id="TIGR00681">
    <property type="entry name" value="kdpC"/>
    <property type="match status" value="1"/>
</dbReference>
<dbReference type="PANTHER" id="PTHR30042:SF2">
    <property type="entry name" value="POTASSIUM-TRANSPORTING ATPASE KDPC SUBUNIT"/>
    <property type="match status" value="1"/>
</dbReference>
<keyword evidence="2 11" id="KW-1003">Cell membrane</keyword>
<dbReference type="InParanoid" id="D1Z019"/>
<name>D1Z019_METPS</name>
<dbReference type="PROSITE" id="PS51257">
    <property type="entry name" value="PROKAR_LIPOPROTEIN"/>
    <property type="match status" value="1"/>
</dbReference>
<keyword evidence="9 11" id="KW-0406">Ion transport</keyword>
<evidence type="ECO:0000256" key="6">
    <source>
        <dbReference type="ARBA" id="ARBA00022840"/>
    </source>
</evidence>
<sequence>MSIWKTAYACAALVALTVAACGLAYPVAIAIVSELAFPGGAHGSPVYDNGTLVGSRLIGQDFSGPAYFHSRPSAVGYNASASGASNLGPYNPALIAAVKERIEDGSTTADAALASGSGLDPDISVENAMSQAPRVARENGLDEEAVKTLINERTQGRFIIWGEPRVNVLELNLAVKEMKESKVKV</sequence>
<keyword evidence="5 11" id="KW-0547">Nucleotide-binding</keyword>
<comment type="subcellular location">
    <subcellularLocation>
        <location evidence="11">Cell membrane</location>
        <topology evidence="11">Single-pass membrane protein</topology>
    </subcellularLocation>
</comment>
<dbReference type="KEGG" id="mpd:MCP_1969"/>
<comment type="similarity">
    <text evidence="11">Belongs to the KdpC family.</text>
</comment>
<evidence type="ECO:0000256" key="2">
    <source>
        <dbReference type="ARBA" id="ARBA00022475"/>
    </source>
</evidence>
<dbReference type="RefSeq" id="WP_012900715.1">
    <property type="nucleotide sequence ID" value="NC_013665.1"/>
</dbReference>